<name>A0ABP1S8J1_9HEXA</name>
<reference evidence="2 3" key="1">
    <citation type="submission" date="2024-08" db="EMBL/GenBank/DDBJ databases">
        <authorList>
            <person name="Cucini C."/>
            <person name="Frati F."/>
        </authorList>
    </citation>
    <scope>NUCLEOTIDE SEQUENCE [LARGE SCALE GENOMIC DNA]</scope>
</reference>
<comment type="caution">
    <text evidence="2">The sequence shown here is derived from an EMBL/GenBank/DDBJ whole genome shotgun (WGS) entry which is preliminary data.</text>
</comment>
<sequence>MKRFCSSTFSLPVPFINVYFIIILISVAVPYTSSASCDIYIYNSEKKLVDCVIYEKITESGVELDSELTTAFPKSIESIFEPDFPIDSYRSKDLVRTYRFLVVLVLIITMALILFQCYLKKLRLLPVFQLPHQKKKAKKHVAEEAAKPTIPSYSPYRVINVPMPTIGDSMVDKIRMEFGPPPPPYSTIHI</sequence>
<organism evidence="2 3">
    <name type="scientific">Orchesella dallaii</name>
    <dbReference type="NCBI Taxonomy" id="48710"/>
    <lineage>
        <taxon>Eukaryota</taxon>
        <taxon>Metazoa</taxon>
        <taxon>Ecdysozoa</taxon>
        <taxon>Arthropoda</taxon>
        <taxon>Hexapoda</taxon>
        <taxon>Collembola</taxon>
        <taxon>Entomobryomorpha</taxon>
        <taxon>Entomobryoidea</taxon>
        <taxon>Orchesellidae</taxon>
        <taxon>Orchesellinae</taxon>
        <taxon>Orchesella</taxon>
    </lineage>
</organism>
<feature type="transmembrane region" description="Helical" evidence="1">
    <location>
        <begin position="98"/>
        <end position="119"/>
    </location>
</feature>
<dbReference type="EMBL" id="CAXLJM020000164">
    <property type="protein sequence ID" value="CAL8146673.1"/>
    <property type="molecule type" value="Genomic_DNA"/>
</dbReference>
<evidence type="ECO:0000313" key="3">
    <source>
        <dbReference type="Proteomes" id="UP001642540"/>
    </source>
</evidence>
<accession>A0ABP1S8J1</accession>
<proteinExistence type="predicted"/>
<feature type="transmembrane region" description="Helical" evidence="1">
    <location>
        <begin position="12"/>
        <end position="31"/>
    </location>
</feature>
<keyword evidence="1" id="KW-0812">Transmembrane</keyword>
<dbReference type="Proteomes" id="UP001642540">
    <property type="component" value="Unassembled WGS sequence"/>
</dbReference>
<keyword evidence="1" id="KW-0472">Membrane</keyword>
<keyword evidence="1" id="KW-1133">Transmembrane helix</keyword>
<gene>
    <name evidence="2" type="ORF">ODALV1_LOCUS30893</name>
</gene>
<keyword evidence="3" id="KW-1185">Reference proteome</keyword>
<protein>
    <submittedName>
        <fullName evidence="2">Uncharacterized protein</fullName>
    </submittedName>
</protein>
<evidence type="ECO:0000313" key="2">
    <source>
        <dbReference type="EMBL" id="CAL8146673.1"/>
    </source>
</evidence>
<evidence type="ECO:0000256" key="1">
    <source>
        <dbReference type="SAM" id="Phobius"/>
    </source>
</evidence>